<evidence type="ECO:0000313" key="2">
    <source>
        <dbReference type="Proteomes" id="UP000198926"/>
    </source>
</evidence>
<gene>
    <name evidence="1" type="ORF">SAMN05444714_3330</name>
</gene>
<dbReference type="EMBL" id="FOZM01000005">
    <property type="protein sequence ID" value="SFS22478.1"/>
    <property type="molecule type" value="Genomic_DNA"/>
</dbReference>
<evidence type="ECO:0000313" key="1">
    <source>
        <dbReference type="EMBL" id="SFS22478.1"/>
    </source>
</evidence>
<accession>A0A1I6N3U9</accession>
<sequence length="44" mass="5101">MLRAPPMSVLVVIGEIVYFWKHRQKLYKVFAVRGITGTPHACMR</sequence>
<name>A0A1I6N3U9_9RHOB</name>
<proteinExistence type="predicted"/>
<reference evidence="1 2" key="1">
    <citation type="submission" date="2016-10" db="EMBL/GenBank/DDBJ databases">
        <authorList>
            <person name="de Groot N.N."/>
        </authorList>
    </citation>
    <scope>NUCLEOTIDE SEQUENCE [LARGE SCALE GENOMIC DNA]</scope>
    <source>
        <strain evidence="1 2">DSM 29433</strain>
    </source>
</reference>
<keyword evidence="2" id="KW-1185">Reference proteome</keyword>
<dbReference type="AlphaFoldDB" id="A0A1I6N3U9"/>
<organism evidence="1 2">
    <name type="scientific">Yoonia litorea</name>
    <dbReference type="NCBI Taxonomy" id="1123755"/>
    <lineage>
        <taxon>Bacteria</taxon>
        <taxon>Pseudomonadati</taxon>
        <taxon>Pseudomonadota</taxon>
        <taxon>Alphaproteobacteria</taxon>
        <taxon>Rhodobacterales</taxon>
        <taxon>Paracoccaceae</taxon>
        <taxon>Yoonia</taxon>
    </lineage>
</organism>
<dbReference type="Proteomes" id="UP000198926">
    <property type="component" value="Unassembled WGS sequence"/>
</dbReference>
<protein>
    <submittedName>
        <fullName evidence="1">Uncharacterized protein</fullName>
    </submittedName>
</protein>